<reference evidence="1 2" key="1">
    <citation type="submission" date="2024-02" db="EMBL/GenBank/DDBJ databases">
        <authorList>
            <person name="Chen Y."/>
            <person name="Shah S."/>
            <person name="Dougan E. K."/>
            <person name="Thang M."/>
            <person name="Chan C."/>
        </authorList>
    </citation>
    <scope>NUCLEOTIDE SEQUENCE [LARGE SCALE GENOMIC DNA]</scope>
</reference>
<evidence type="ECO:0008006" key="3">
    <source>
        <dbReference type="Google" id="ProtNLM"/>
    </source>
</evidence>
<dbReference type="Proteomes" id="UP001642484">
    <property type="component" value="Unassembled WGS sequence"/>
</dbReference>
<gene>
    <name evidence="1" type="ORF">CCMP2556_LOCUS53607</name>
</gene>
<organism evidence="1 2">
    <name type="scientific">Durusdinium trenchii</name>
    <dbReference type="NCBI Taxonomy" id="1381693"/>
    <lineage>
        <taxon>Eukaryota</taxon>
        <taxon>Sar</taxon>
        <taxon>Alveolata</taxon>
        <taxon>Dinophyceae</taxon>
        <taxon>Suessiales</taxon>
        <taxon>Symbiodiniaceae</taxon>
        <taxon>Durusdinium</taxon>
    </lineage>
</organism>
<evidence type="ECO:0000313" key="1">
    <source>
        <dbReference type="EMBL" id="CAK9115873.1"/>
    </source>
</evidence>
<sequence>MPLVAHALEQQRRFEGVEAAAKAKAQAHSSDRTPQWLAEAQPLQGRNLASGPLAADLCRKARVADADRVENAPATPSTWRWKALGSVVVLALVGCAAFAYKTMPVQEPAWTSSVMQTINDWEDIPGIDNVIEHAKTLELKQPLRNLNDLFYESQPEELPWIRTECVIDVVQGAAYLGQAVVFLYKAIDYDGLKCPNNSPVGCAASVAGFITSITWIASYLSFAANACGAAVNSGALCAGDWTALMANFGEMATVGAAVKEDCDFNKDKGLDRPAARDRRQPPAAQLASLRPCWRRAHRGDHRQGGCAPHFQAQPQL</sequence>
<dbReference type="EMBL" id="CAXAMN010028250">
    <property type="protein sequence ID" value="CAK9115873.1"/>
    <property type="molecule type" value="Genomic_DNA"/>
</dbReference>
<keyword evidence="2" id="KW-1185">Reference proteome</keyword>
<proteinExistence type="predicted"/>
<accession>A0ABP0SU03</accession>
<protein>
    <recommendedName>
        <fullName evidence="3">H(+)-exporting diphosphatase</fullName>
    </recommendedName>
</protein>
<name>A0ABP0SU03_9DINO</name>
<comment type="caution">
    <text evidence="1">The sequence shown here is derived from an EMBL/GenBank/DDBJ whole genome shotgun (WGS) entry which is preliminary data.</text>
</comment>
<evidence type="ECO:0000313" key="2">
    <source>
        <dbReference type="Proteomes" id="UP001642484"/>
    </source>
</evidence>